<evidence type="ECO:0000256" key="2">
    <source>
        <dbReference type="ARBA" id="ARBA00012122"/>
    </source>
</evidence>
<dbReference type="STRING" id="188477.A0A433U5U0"/>
<protein>
    <recommendedName>
        <fullName evidence="3">N-acetyl-D-glucosamine kinase</fullName>
        <ecNumber evidence="2">2.7.1.59</ecNumber>
    </recommendedName>
    <alternativeName>
        <fullName evidence="4">GlcNAc kinase</fullName>
    </alternativeName>
</protein>
<feature type="domain" description="ATPase BadF/BadG/BcrA/BcrD type" evidence="5">
    <location>
        <begin position="11"/>
        <end position="283"/>
    </location>
</feature>
<dbReference type="InterPro" id="IPR039758">
    <property type="entry name" value="NAGK-like"/>
</dbReference>
<dbReference type="SUPFAM" id="SSF53067">
    <property type="entry name" value="Actin-like ATPase domain"/>
    <property type="match status" value="2"/>
</dbReference>
<dbReference type="InterPro" id="IPR043129">
    <property type="entry name" value="ATPase_NBD"/>
</dbReference>
<sequence>MSEASFVYYGGIEGGASNTKFVLVRSDGAVLSSVEGNGTNPHIIGLEECLNRIEALVKEGLKNAGLPSDTILEGLGMSLSGGDEKYMQDQILEKMKQQHASLTQHTFIGSDTKSALATALPGGGVVLIAGTGSNCELINSDGSTARCGGWGHMIGDEASACWISLRAVKTFYDHEDGLVKSKHSVEAVKNTIFQFFKIGSRGDLLDHIYKNFDKSKFSGLCKELAKVCLEQQDPLCCQIFKDAGRLLGQHLCAIADKIGSDLKTRDGGLPVVCVGSVFKSWKLLEPGFSECMGDAASDTSIREITLLTLTKDAS</sequence>
<dbReference type="EC" id="2.7.1.59" evidence="2"/>
<dbReference type="Proteomes" id="UP000271974">
    <property type="component" value="Unassembled WGS sequence"/>
</dbReference>
<comment type="caution">
    <text evidence="6">The sequence shown here is derived from an EMBL/GenBank/DDBJ whole genome shotgun (WGS) entry which is preliminary data.</text>
</comment>
<name>A0A433U5U0_ELYCH</name>
<accession>A0A433U5U0</accession>
<evidence type="ECO:0000313" key="7">
    <source>
        <dbReference type="Proteomes" id="UP000271974"/>
    </source>
</evidence>
<keyword evidence="7" id="KW-1185">Reference proteome</keyword>
<dbReference type="PANTHER" id="PTHR12862:SF0">
    <property type="entry name" value="N-ACETYL-D-GLUCOSAMINE KINASE"/>
    <property type="match status" value="1"/>
</dbReference>
<evidence type="ECO:0000259" key="5">
    <source>
        <dbReference type="Pfam" id="PF01869"/>
    </source>
</evidence>
<dbReference type="InterPro" id="IPR002731">
    <property type="entry name" value="ATPase_BadF"/>
</dbReference>
<dbReference type="Pfam" id="PF01869">
    <property type="entry name" value="BcrAD_BadFG"/>
    <property type="match status" value="1"/>
</dbReference>
<comment type="similarity">
    <text evidence="1">Belongs to the eukaryotic-type N-acetylglucosamine kinase family.</text>
</comment>
<evidence type="ECO:0000313" key="6">
    <source>
        <dbReference type="EMBL" id="RUS89048.1"/>
    </source>
</evidence>
<dbReference type="PANTHER" id="PTHR12862">
    <property type="entry name" value="BADF TYPE ATPASE DOMAIN-CONTAINING PROTEIN"/>
    <property type="match status" value="1"/>
</dbReference>
<gene>
    <name evidence="6" type="ORF">EGW08_003159</name>
</gene>
<evidence type="ECO:0000256" key="4">
    <source>
        <dbReference type="ARBA" id="ARBA00031123"/>
    </source>
</evidence>
<dbReference type="OrthoDB" id="311172at2759"/>
<proteinExistence type="inferred from homology"/>
<evidence type="ECO:0000256" key="1">
    <source>
        <dbReference type="ARBA" id="ARBA00006198"/>
    </source>
</evidence>
<dbReference type="Gene3D" id="3.30.420.40">
    <property type="match status" value="1"/>
</dbReference>
<feature type="non-terminal residue" evidence="6">
    <location>
        <position position="314"/>
    </location>
</feature>
<dbReference type="AlphaFoldDB" id="A0A433U5U0"/>
<dbReference type="GO" id="GO:0045127">
    <property type="term" value="F:N-acetylglucosamine kinase activity"/>
    <property type="evidence" value="ECO:0007669"/>
    <property type="project" value="UniProtKB-EC"/>
</dbReference>
<organism evidence="6 7">
    <name type="scientific">Elysia chlorotica</name>
    <name type="common">Eastern emerald elysia</name>
    <name type="synonym">Sea slug</name>
    <dbReference type="NCBI Taxonomy" id="188477"/>
    <lineage>
        <taxon>Eukaryota</taxon>
        <taxon>Metazoa</taxon>
        <taxon>Spiralia</taxon>
        <taxon>Lophotrochozoa</taxon>
        <taxon>Mollusca</taxon>
        <taxon>Gastropoda</taxon>
        <taxon>Heterobranchia</taxon>
        <taxon>Euthyneura</taxon>
        <taxon>Panpulmonata</taxon>
        <taxon>Sacoglossa</taxon>
        <taxon>Placobranchoidea</taxon>
        <taxon>Plakobranchidae</taxon>
        <taxon>Elysia</taxon>
    </lineage>
</organism>
<reference evidence="6 7" key="1">
    <citation type="submission" date="2019-01" db="EMBL/GenBank/DDBJ databases">
        <title>A draft genome assembly of the solar-powered sea slug Elysia chlorotica.</title>
        <authorList>
            <person name="Cai H."/>
            <person name="Li Q."/>
            <person name="Fang X."/>
            <person name="Li J."/>
            <person name="Curtis N.E."/>
            <person name="Altenburger A."/>
            <person name="Shibata T."/>
            <person name="Feng M."/>
            <person name="Maeda T."/>
            <person name="Schwartz J.A."/>
            <person name="Shigenobu S."/>
            <person name="Lundholm N."/>
            <person name="Nishiyama T."/>
            <person name="Yang H."/>
            <person name="Hasebe M."/>
            <person name="Li S."/>
            <person name="Pierce S.K."/>
            <person name="Wang J."/>
        </authorList>
    </citation>
    <scope>NUCLEOTIDE SEQUENCE [LARGE SCALE GENOMIC DNA]</scope>
    <source>
        <strain evidence="6">EC2010</strain>
        <tissue evidence="6">Whole organism of an adult</tissue>
    </source>
</reference>
<evidence type="ECO:0000256" key="3">
    <source>
        <dbReference type="ARBA" id="ARBA00014974"/>
    </source>
</evidence>
<dbReference type="EMBL" id="RQTK01000067">
    <property type="protein sequence ID" value="RUS89048.1"/>
    <property type="molecule type" value="Genomic_DNA"/>
</dbReference>
<dbReference type="CDD" id="cd24078">
    <property type="entry name" value="ASKHA_NBD_NAGK_meta"/>
    <property type="match status" value="1"/>
</dbReference>